<dbReference type="PANTHER" id="PTHR30160:SF1">
    <property type="entry name" value="LIPOPOLYSACCHARIDE 1,2-N-ACETYLGLUCOSAMINETRANSFERASE-RELATED"/>
    <property type="match status" value="1"/>
</dbReference>
<keyword evidence="2 3" id="KW-0808">Transferase</keyword>
<proteinExistence type="predicted"/>
<dbReference type="SUPFAM" id="SSF53756">
    <property type="entry name" value="UDP-Glycosyltransferase/glycogen phosphorylase"/>
    <property type="match status" value="1"/>
</dbReference>
<name>A0A1H1E7F4_9MICC</name>
<protein>
    <submittedName>
        <fullName evidence="3">ADP-heptose:LPS heptosyltransferase</fullName>
    </submittedName>
</protein>
<evidence type="ECO:0000256" key="2">
    <source>
        <dbReference type="ARBA" id="ARBA00022679"/>
    </source>
</evidence>
<dbReference type="PANTHER" id="PTHR30160">
    <property type="entry name" value="TETRAACYLDISACCHARIDE 4'-KINASE-RELATED"/>
    <property type="match status" value="1"/>
</dbReference>
<dbReference type="Proteomes" id="UP000181917">
    <property type="component" value="Unassembled WGS sequence"/>
</dbReference>
<gene>
    <name evidence="3" type="ORF">SAMN04489742_2800</name>
</gene>
<organism evidence="3 4">
    <name type="scientific">Crystallibacter crystallopoietes</name>
    <dbReference type="NCBI Taxonomy" id="37928"/>
    <lineage>
        <taxon>Bacteria</taxon>
        <taxon>Bacillati</taxon>
        <taxon>Actinomycetota</taxon>
        <taxon>Actinomycetes</taxon>
        <taxon>Micrococcales</taxon>
        <taxon>Micrococcaceae</taxon>
        <taxon>Crystallibacter</taxon>
    </lineage>
</organism>
<accession>A0A1H1E7F4</accession>
<dbReference type="InterPro" id="IPR051199">
    <property type="entry name" value="LPS_LOS_Heptosyltrfase"/>
</dbReference>
<keyword evidence="1" id="KW-0328">Glycosyltransferase</keyword>
<dbReference type="STRING" id="37928.SAMN04489742_2800"/>
<evidence type="ECO:0000313" key="3">
    <source>
        <dbReference type="EMBL" id="SDQ84685.1"/>
    </source>
</evidence>
<keyword evidence="4" id="KW-1185">Reference proteome</keyword>
<dbReference type="CDD" id="cd03789">
    <property type="entry name" value="GT9_LPS_heptosyltransferase"/>
    <property type="match status" value="1"/>
</dbReference>
<dbReference type="GO" id="GO:0005829">
    <property type="term" value="C:cytosol"/>
    <property type="evidence" value="ECO:0007669"/>
    <property type="project" value="TreeGrafter"/>
</dbReference>
<dbReference type="EMBL" id="FNKH01000002">
    <property type="protein sequence ID" value="SDQ84685.1"/>
    <property type="molecule type" value="Genomic_DNA"/>
</dbReference>
<dbReference type="Gene3D" id="3.40.50.2000">
    <property type="entry name" value="Glycogen Phosphorylase B"/>
    <property type="match status" value="2"/>
</dbReference>
<evidence type="ECO:0000256" key="1">
    <source>
        <dbReference type="ARBA" id="ARBA00022676"/>
    </source>
</evidence>
<dbReference type="AlphaFoldDB" id="A0A1H1E7F4"/>
<dbReference type="InterPro" id="IPR002201">
    <property type="entry name" value="Glyco_trans_9"/>
</dbReference>
<reference evidence="3 4" key="1">
    <citation type="submission" date="2016-10" db="EMBL/GenBank/DDBJ databases">
        <authorList>
            <person name="de Groot N.N."/>
        </authorList>
    </citation>
    <scope>NUCLEOTIDE SEQUENCE [LARGE SCALE GENOMIC DNA]</scope>
    <source>
        <strain evidence="3 4">DSM 20117</strain>
    </source>
</reference>
<dbReference type="GO" id="GO:0008713">
    <property type="term" value="F:ADP-heptose-lipopolysaccharide heptosyltransferase activity"/>
    <property type="evidence" value="ECO:0007669"/>
    <property type="project" value="TreeGrafter"/>
</dbReference>
<evidence type="ECO:0000313" key="4">
    <source>
        <dbReference type="Proteomes" id="UP000181917"/>
    </source>
</evidence>
<dbReference type="Pfam" id="PF01075">
    <property type="entry name" value="Glyco_transf_9"/>
    <property type="match status" value="1"/>
</dbReference>
<sequence>MRDGLEPDGRPELLVLRALKLGDLLVAVPALHALRRAYPEHRIIYAAQGWLRPMIELVGSVDDLLDTHGLDVPLALSPGRVDVAVNLHGSGPESHGRIRALQAKRIIGHLSEEWDGPCWQDGVHERERWARLVHWHGIDADPLDYRLQPPAVASPRPGAVVIHVGAAYGSRLWPVDRFAEVARELAAAGHEVLFTGSSGERPRAEKVAAAAGLPAETVVAGELGLGEFAAAVAEASLVISADTGAAHLASAYGRPSVVIFGPAPVAEWGPPPGPHIVLTNESLRVGDTFSDQPDPALLAVSVQDVLSAVSRLGI</sequence>
<dbReference type="GO" id="GO:0009244">
    <property type="term" value="P:lipopolysaccharide core region biosynthetic process"/>
    <property type="evidence" value="ECO:0007669"/>
    <property type="project" value="TreeGrafter"/>
</dbReference>